<gene>
    <name evidence="1" type="ORF">EV187_1878</name>
</gene>
<dbReference type="AlphaFoldDB" id="A0A4Q7MI47"/>
<dbReference type="Proteomes" id="UP000293289">
    <property type="component" value="Unassembled WGS sequence"/>
</dbReference>
<reference evidence="1 2" key="1">
    <citation type="submission" date="2019-02" db="EMBL/GenBank/DDBJ databases">
        <title>Genomic Encyclopedia of Type Strains, Phase IV (KMG-IV): sequencing the most valuable type-strain genomes for metagenomic binning, comparative biology and taxonomic classification.</title>
        <authorList>
            <person name="Goeker M."/>
        </authorList>
    </citation>
    <scope>NUCLEOTIDE SEQUENCE [LARGE SCALE GENOMIC DNA]</scope>
    <source>
        <strain evidence="1 2">DSM 43045</strain>
    </source>
</reference>
<dbReference type="OrthoDB" id="4802815at2"/>
<protein>
    <submittedName>
        <fullName evidence="1">Transcriptional regulator with AbiEi antitoxin domain of type IV toxin-antitoxin system</fullName>
    </submittedName>
</protein>
<evidence type="ECO:0000313" key="2">
    <source>
        <dbReference type="Proteomes" id="UP000293289"/>
    </source>
</evidence>
<keyword evidence="2" id="KW-1185">Reference proteome</keyword>
<name>A0A4Q7MI47_9MICO</name>
<evidence type="ECO:0000313" key="1">
    <source>
        <dbReference type="EMBL" id="RZS66159.1"/>
    </source>
</evidence>
<organism evidence="1 2">
    <name type="scientific">Agromyces ramosus</name>
    <dbReference type="NCBI Taxonomy" id="33879"/>
    <lineage>
        <taxon>Bacteria</taxon>
        <taxon>Bacillati</taxon>
        <taxon>Actinomycetota</taxon>
        <taxon>Actinomycetes</taxon>
        <taxon>Micrococcales</taxon>
        <taxon>Microbacteriaceae</taxon>
        <taxon>Agromyces</taxon>
    </lineage>
</organism>
<sequence>MPQHDLMARLPAVLGTDHLPLAELCAARLDGELFVIDHAWAPVDEPDHPAFRAMVLSMRSPRSLIIERMSAAWVHGAIDDAPTVAQFCVPLDARIAVVDRPRTLVREVRIDDDDIVRFGDHRCTSPTRTAFDLLRDPSLDDDVVVGVVGALQVERPALATALHERLDAAVRMPHRAAARRRLELAESGRRSARDGDQPSLTR</sequence>
<comment type="caution">
    <text evidence="1">The sequence shown here is derived from an EMBL/GenBank/DDBJ whole genome shotgun (WGS) entry which is preliminary data.</text>
</comment>
<dbReference type="EMBL" id="SGWY01000002">
    <property type="protein sequence ID" value="RZS66159.1"/>
    <property type="molecule type" value="Genomic_DNA"/>
</dbReference>
<accession>A0A4Q7MI47</accession>
<proteinExistence type="predicted"/>